<reference evidence="1 2" key="1">
    <citation type="submission" date="2017-01" db="EMBL/GenBank/DDBJ databases">
        <title>Draft genome sequence of Pseudomonas pachastrellae type strain CCUG 46540T from a deep sea.</title>
        <authorList>
            <person name="Gomila M."/>
            <person name="Mulet M."/>
            <person name="Lalucat J."/>
            <person name="Garcia-Valdes E."/>
        </authorList>
    </citation>
    <scope>NUCLEOTIDE SEQUENCE [LARGE SCALE GENOMIC DNA]</scope>
    <source>
        <strain evidence="1 2">CCUG 46540</strain>
    </source>
</reference>
<evidence type="ECO:0000313" key="1">
    <source>
        <dbReference type="EMBL" id="ONM43208.1"/>
    </source>
</evidence>
<keyword evidence="2" id="KW-1185">Reference proteome</keyword>
<proteinExistence type="predicted"/>
<dbReference type="Proteomes" id="UP000242847">
    <property type="component" value="Unassembled WGS sequence"/>
</dbReference>
<dbReference type="AlphaFoldDB" id="A0A1S8DCQ5"/>
<protein>
    <submittedName>
        <fullName evidence="1">Uncharacterized protein</fullName>
    </submittedName>
</protein>
<organism evidence="1 2">
    <name type="scientific">Halopseudomonas pachastrellae</name>
    <dbReference type="NCBI Taxonomy" id="254161"/>
    <lineage>
        <taxon>Bacteria</taxon>
        <taxon>Pseudomonadati</taxon>
        <taxon>Pseudomonadota</taxon>
        <taxon>Gammaproteobacteria</taxon>
        <taxon>Pseudomonadales</taxon>
        <taxon>Pseudomonadaceae</taxon>
        <taxon>Halopseudomonas</taxon>
    </lineage>
</organism>
<evidence type="ECO:0000313" key="2">
    <source>
        <dbReference type="Proteomes" id="UP000242847"/>
    </source>
</evidence>
<sequence>MSIKEIAYAAKQQLELETLQSFSHSHVHELLAACFGYKSKAALHSSCVFVVMSEPMTISTEHALVLRRRLVELGYKSVDERAGAALLQIVEMHRLGVIEVDAILSVFDPLRDEDTEWEAESWDAEDLSDDSNQAWAAGEHGLDLSSMGLLISELEDVARKNHLKAHQALVFIYRSMMHEVGSGSEHWYSALLQGASLTGVQLEWAHAYGQSQLFAEREAYHLQEAARLGCSHCRLELVHAAALEAEEKMDFEGAKRCYLDAATLGDTQAMRVLIHNYDSENVFQNWVWIHLSRLLGDDLRQSSLRAYHDGGLYHGQEYDDDQGGPLYVAGDEGVELPDMSADKQLEASRIAEEMFKKLVS</sequence>
<gene>
    <name evidence="1" type="ORF">BXT89_13985</name>
</gene>
<accession>A0A1S8DCQ5</accession>
<comment type="caution">
    <text evidence="1">The sequence shown here is derived from an EMBL/GenBank/DDBJ whole genome shotgun (WGS) entry which is preliminary data.</text>
</comment>
<dbReference type="RefSeq" id="WP_083728296.1">
    <property type="nucleotide sequence ID" value="NZ_FOUD01000003.1"/>
</dbReference>
<name>A0A1S8DCQ5_9GAMM</name>
<dbReference type="STRING" id="254161.SAMN05216256_10374"/>
<dbReference type="EMBL" id="MUBC01000033">
    <property type="protein sequence ID" value="ONM43208.1"/>
    <property type="molecule type" value="Genomic_DNA"/>
</dbReference>
<dbReference type="OrthoDB" id="5593871at2"/>